<keyword evidence="3" id="KW-0808">Transferase</keyword>
<evidence type="ECO:0000256" key="1">
    <source>
        <dbReference type="ARBA" id="ARBA00022552"/>
    </source>
</evidence>
<protein>
    <submittedName>
        <fullName evidence="6">Class I SAM-dependent methyltransferase</fullName>
    </submittedName>
</protein>
<evidence type="ECO:0000256" key="3">
    <source>
        <dbReference type="ARBA" id="ARBA00022679"/>
    </source>
</evidence>
<comment type="caution">
    <text evidence="6">The sequence shown here is derived from an EMBL/GenBank/DDBJ whole genome shotgun (WGS) entry which is preliminary data.</text>
</comment>
<evidence type="ECO:0000313" key="7">
    <source>
        <dbReference type="Proteomes" id="UP001297581"/>
    </source>
</evidence>
<dbReference type="Proteomes" id="UP001297581">
    <property type="component" value="Unassembled WGS sequence"/>
</dbReference>
<dbReference type="InterPro" id="IPR029063">
    <property type="entry name" value="SAM-dependent_MTases_sf"/>
</dbReference>
<dbReference type="Gene3D" id="3.40.50.150">
    <property type="entry name" value="Vaccinia Virus protein VP39"/>
    <property type="match status" value="1"/>
</dbReference>
<dbReference type="EMBL" id="JAKUDL010000008">
    <property type="protein sequence ID" value="MCH4296246.1"/>
    <property type="molecule type" value="Genomic_DNA"/>
</dbReference>
<dbReference type="RefSeq" id="WP_240592307.1">
    <property type="nucleotide sequence ID" value="NZ_JAKUDL010000008.1"/>
</dbReference>
<evidence type="ECO:0000259" key="5">
    <source>
        <dbReference type="Pfam" id="PF10672"/>
    </source>
</evidence>
<gene>
    <name evidence="6" type="ORF">MJ923_18200</name>
</gene>
<dbReference type="GO" id="GO:0032259">
    <property type="term" value="P:methylation"/>
    <property type="evidence" value="ECO:0007669"/>
    <property type="project" value="UniProtKB-KW"/>
</dbReference>
<evidence type="ECO:0000256" key="4">
    <source>
        <dbReference type="ARBA" id="ARBA00022691"/>
    </source>
</evidence>
<dbReference type="SUPFAM" id="SSF53335">
    <property type="entry name" value="S-adenosyl-L-methionine-dependent methyltransferases"/>
    <property type="match status" value="1"/>
</dbReference>
<dbReference type="Pfam" id="PF10672">
    <property type="entry name" value="Methyltrans_SAM"/>
    <property type="match status" value="1"/>
</dbReference>
<dbReference type="GO" id="GO:0008168">
    <property type="term" value="F:methyltransferase activity"/>
    <property type="evidence" value="ECO:0007669"/>
    <property type="project" value="UniProtKB-KW"/>
</dbReference>
<dbReference type="PANTHER" id="PTHR43042:SF3">
    <property type="entry name" value="RIBOSOMAL RNA LARGE SUBUNIT METHYLTRANSFERASE YWBD-RELATED"/>
    <property type="match status" value="1"/>
</dbReference>
<reference evidence="6 7" key="1">
    <citation type="submission" date="2022-02" db="EMBL/GenBank/DDBJ databases">
        <title>The genome sequence of Shewanella sp. 3B26.</title>
        <authorList>
            <person name="Du J."/>
        </authorList>
    </citation>
    <scope>NUCLEOTIDE SEQUENCE [LARGE SCALE GENOMIC DNA]</scope>
    <source>
        <strain evidence="6 7">3B26</strain>
    </source>
</reference>
<feature type="domain" description="S-adenosylmethionine-dependent methyltransferase" evidence="5">
    <location>
        <begin position="19"/>
        <end position="300"/>
    </location>
</feature>
<dbReference type="InterPro" id="IPR019614">
    <property type="entry name" value="SAM-dep_methyl-trfase"/>
</dbReference>
<name>A0AAJ1BJX2_9GAMM</name>
<keyword evidence="7" id="KW-1185">Reference proteome</keyword>
<sequence>MNAFFEFMQQASLPEDCQRIFHGRGGRFVGAEHLCLDWYPPALLLTSFRELGEQELAEVRSVVESFWQRVSPQLPLNLVFQHRSGLGTRTELLSGELPETHVISELGLKYLVHLLRGQNHGLFLDMREGRRFVREHADGKKVLNLFSYTCAFSVAARAGGAEEVVNIDMAKGALSIGKQNHQLNGIDGGVRFLGHDIFSSWGKLTRYGPYDLVIADPPSNQKGSFIATKDYVRLLRRLPELVAPGGDVLLCLNAPELGSDFLMQQVKDTAPALEFVGRVANPEVYADVDEEKSLKVLHYRKTAE</sequence>
<dbReference type="GO" id="GO:0006364">
    <property type="term" value="P:rRNA processing"/>
    <property type="evidence" value="ECO:0007669"/>
    <property type="project" value="UniProtKB-KW"/>
</dbReference>
<dbReference type="CDD" id="cd02440">
    <property type="entry name" value="AdoMet_MTases"/>
    <property type="match status" value="1"/>
</dbReference>
<keyword evidence="1" id="KW-0698">rRNA processing</keyword>
<evidence type="ECO:0000313" key="6">
    <source>
        <dbReference type="EMBL" id="MCH4296246.1"/>
    </source>
</evidence>
<dbReference type="PANTHER" id="PTHR43042">
    <property type="entry name" value="SAM-DEPENDENT METHYLTRANSFERASE"/>
    <property type="match status" value="1"/>
</dbReference>
<organism evidence="6 7">
    <name type="scientific">Shewanella zhuhaiensis</name>
    <dbReference type="NCBI Taxonomy" id="2919576"/>
    <lineage>
        <taxon>Bacteria</taxon>
        <taxon>Pseudomonadati</taxon>
        <taxon>Pseudomonadota</taxon>
        <taxon>Gammaproteobacteria</taxon>
        <taxon>Alteromonadales</taxon>
        <taxon>Shewanellaceae</taxon>
        <taxon>Shewanella</taxon>
    </lineage>
</organism>
<dbReference type="AlphaFoldDB" id="A0AAJ1BJX2"/>
<keyword evidence="2 6" id="KW-0489">Methyltransferase</keyword>
<accession>A0AAJ1BJX2</accession>
<evidence type="ECO:0000256" key="2">
    <source>
        <dbReference type="ARBA" id="ARBA00022603"/>
    </source>
</evidence>
<proteinExistence type="predicted"/>
<keyword evidence="4" id="KW-0949">S-adenosyl-L-methionine</keyword>